<dbReference type="EMBL" id="CM010724">
    <property type="protein sequence ID" value="RZC82075.1"/>
    <property type="molecule type" value="Genomic_DNA"/>
</dbReference>
<dbReference type="Proteomes" id="UP000316621">
    <property type="component" value="Chromosome 10"/>
</dbReference>
<organism evidence="1 2">
    <name type="scientific">Papaver somniferum</name>
    <name type="common">Opium poppy</name>
    <dbReference type="NCBI Taxonomy" id="3469"/>
    <lineage>
        <taxon>Eukaryota</taxon>
        <taxon>Viridiplantae</taxon>
        <taxon>Streptophyta</taxon>
        <taxon>Embryophyta</taxon>
        <taxon>Tracheophyta</taxon>
        <taxon>Spermatophyta</taxon>
        <taxon>Magnoliopsida</taxon>
        <taxon>Ranunculales</taxon>
        <taxon>Papaveraceae</taxon>
        <taxon>Papaveroideae</taxon>
        <taxon>Papaver</taxon>
    </lineage>
</organism>
<dbReference type="SUPFAM" id="SSF52058">
    <property type="entry name" value="L domain-like"/>
    <property type="match status" value="1"/>
</dbReference>
<evidence type="ECO:0000313" key="1">
    <source>
        <dbReference type="EMBL" id="RZC82075.1"/>
    </source>
</evidence>
<name>A0A4Y7LD05_PAPSO</name>
<sequence>MEGIPKIGCDVLKNARKLRTIFFQEEAFVFPCPLSNKRLRVIHRLGSSGSLKTLSSSFKFKHMRYLDLKCSNLEDVHAESIHQLYNLQTLNLFRSHNVQEFLKEGIVVMATSTSN</sequence>
<proteinExistence type="predicted"/>
<accession>A0A4Y7LD05</accession>
<dbReference type="InterPro" id="IPR032675">
    <property type="entry name" value="LRR_dom_sf"/>
</dbReference>
<reference evidence="1 2" key="1">
    <citation type="journal article" date="2018" name="Science">
        <title>The opium poppy genome and morphinan production.</title>
        <authorList>
            <person name="Guo L."/>
            <person name="Winzer T."/>
            <person name="Yang X."/>
            <person name="Li Y."/>
            <person name="Ning Z."/>
            <person name="He Z."/>
            <person name="Teodor R."/>
            <person name="Lu Y."/>
            <person name="Bowser T.A."/>
            <person name="Graham I.A."/>
            <person name="Ye K."/>
        </authorList>
    </citation>
    <scope>NUCLEOTIDE SEQUENCE [LARGE SCALE GENOMIC DNA]</scope>
    <source>
        <strain evidence="2">cv. HN1</strain>
        <tissue evidence="1">Leaves</tissue>
    </source>
</reference>
<dbReference type="Gene3D" id="3.80.10.10">
    <property type="entry name" value="Ribonuclease Inhibitor"/>
    <property type="match status" value="1"/>
</dbReference>
<dbReference type="AlphaFoldDB" id="A0A4Y7LD05"/>
<dbReference type="Gramene" id="RZC82075">
    <property type="protein sequence ID" value="RZC82075"/>
    <property type="gene ID" value="C5167_044645"/>
</dbReference>
<protein>
    <submittedName>
        <fullName evidence="1">Uncharacterized protein</fullName>
    </submittedName>
</protein>
<evidence type="ECO:0000313" key="2">
    <source>
        <dbReference type="Proteomes" id="UP000316621"/>
    </source>
</evidence>
<keyword evidence="2" id="KW-1185">Reference proteome</keyword>
<gene>
    <name evidence="1" type="ORF">C5167_044645</name>
</gene>